<dbReference type="Proteomes" id="UP000187251">
    <property type="component" value="Unassembled WGS sequence"/>
</dbReference>
<reference evidence="2 3" key="1">
    <citation type="submission" date="2016-09" db="EMBL/GenBank/DDBJ databases">
        <title>Phylogenomics of Achromobacter.</title>
        <authorList>
            <person name="Jeukens J."/>
            <person name="Freschi L."/>
            <person name="Vincent A.T."/>
            <person name="Emond-Rheault J.-G."/>
            <person name="Kukavica-Ibrulj I."/>
            <person name="Charette S.J."/>
            <person name="Levesque R.C."/>
        </authorList>
    </citation>
    <scope>NUCLEOTIDE SEQUENCE [LARGE SCALE GENOMIC DNA]</scope>
    <source>
        <strain evidence="2 3">AUS488</strain>
    </source>
</reference>
<keyword evidence="1" id="KW-1133">Transmembrane helix</keyword>
<comment type="caution">
    <text evidence="2">The sequence shown here is derived from an EMBL/GenBank/DDBJ whole genome shotgun (WGS) entry which is preliminary data.</text>
</comment>
<sequence>MSVAERRILLFILLMAVVPGGLVLFFNNTSFFRMFDDPSKRSSMLGFISFWFAAVAALLAGRGVLRDSSRGQGDGDHDRRLAIRDYHEGGVFLFLGAVAAALAMSDRNYPFAVFQTAVVLGVLTHTCFVWSVLIKDKEGVTARSRWGRARIYGMIIQWLSVVVLILVYNAYPLKK</sequence>
<protein>
    <submittedName>
        <fullName evidence="2">Uncharacterized protein</fullName>
    </submittedName>
</protein>
<feature type="transmembrane region" description="Helical" evidence="1">
    <location>
        <begin position="111"/>
        <end position="130"/>
    </location>
</feature>
<dbReference type="EMBL" id="MJMN01000006">
    <property type="protein sequence ID" value="OMG90609.1"/>
    <property type="molecule type" value="Genomic_DNA"/>
</dbReference>
<evidence type="ECO:0000256" key="1">
    <source>
        <dbReference type="SAM" id="Phobius"/>
    </source>
</evidence>
<dbReference type="AlphaFoldDB" id="A0A1R1JWT9"/>
<feature type="transmembrane region" description="Helical" evidence="1">
    <location>
        <begin position="7"/>
        <end position="26"/>
    </location>
</feature>
<keyword evidence="1" id="KW-0812">Transmembrane</keyword>
<keyword evidence="1" id="KW-0472">Membrane</keyword>
<accession>A0A1R1JWT9</accession>
<dbReference type="RefSeq" id="WP_076410250.1">
    <property type="nucleotide sequence ID" value="NZ_AP028040.1"/>
</dbReference>
<name>A0A1R1JWT9_ALCXX</name>
<feature type="transmembrane region" description="Helical" evidence="1">
    <location>
        <begin position="46"/>
        <end position="65"/>
    </location>
</feature>
<feature type="transmembrane region" description="Helical" evidence="1">
    <location>
        <begin position="86"/>
        <end position="105"/>
    </location>
</feature>
<feature type="transmembrane region" description="Helical" evidence="1">
    <location>
        <begin position="151"/>
        <end position="171"/>
    </location>
</feature>
<evidence type="ECO:0000313" key="3">
    <source>
        <dbReference type="Proteomes" id="UP000187251"/>
    </source>
</evidence>
<organism evidence="2 3">
    <name type="scientific">Alcaligenes xylosoxydans xylosoxydans</name>
    <name type="common">Achromobacter xylosoxidans</name>
    <dbReference type="NCBI Taxonomy" id="85698"/>
    <lineage>
        <taxon>Bacteria</taxon>
        <taxon>Pseudomonadati</taxon>
        <taxon>Pseudomonadota</taxon>
        <taxon>Betaproteobacteria</taxon>
        <taxon>Burkholderiales</taxon>
        <taxon>Alcaligenaceae</taxon>
        <taxon>Achromobacter</taxon>
    </lineage>
</organism>
<proteinExistence type="predicted"/>
<evidence type="ECO:0000313" key="2">
    <source>
        <dbReference type="EMBL" id="OMG90609.1"/>
    </source>
</evidence>
<gene>
    <name evidence="2" type="ORF">BIZ92_21425</name>
</gene>